<organism evidence="1 2">
    <name type="scientific">Candidatus Thiodubiliella endoseptemdiera</name>
    <dbReference type="NCBI Taxonomy" id="2738886"/>
    <lineage>
        <taxon>Bacteria</taxon>
        <taxon>Pseudomonadati</taxon>
        <taxon>Pseudomonadota</taxon>
        <taxon>Gammaproteobacteria</taxon>
        <taxon>Candidatus Pseudothioglobaceae</taxon>
        <taxon>Candidatus Thiodubiliella</taxon>
    </lineage>
</organism>
<evidence type="ECO:0000313" key="1">
    <source>
        <dbReference type="EMBL" id="NYT28081.1"/>
    </source>
</evidence>
<dbReference type="AlphaFoldDB" id="A0A853F4Z7"/>
<proteinExistence type="predicted"/>
<name>A0A853F4Z7_9GAMM</name>
<dbReference type="Proteomes" id="UP000568751">
    <property type="component" value="Unassembled WGS sequence"/>
</dbReference>
<gene>
    <name evidence="1" type="ORF">H0A76_09475</name>
</gene>
<protein>
    <recommendedName>
        <fullName evidence="3">Antitoxin</fullName>
    </recommendedName>
</protein>
<evidence type="ECO:0000313" key="2">
    <source>
        <dbReference type="Proteomes" id="UP000568751"/>
    </source>
</evidence>
<sequence length="90" mass="10488">MILDEYEQDLLDAIKGTDNFEQVDNFEEELLVAKMAAKNYLNKTKNINIRIAERDMLMLKRKSAKANIPYQTILSSLVHQFVEDKITLKI</sequence>
<dbReference type="EMBL" id="JACCHT010000002">
    <property type="protein sequence ID" value="NYT28081.1"/>
    <property type="molecule type" value="Genomic_DNA"/>
</dbReference>
<comment type="caution">
    <text evidence="1">The sequence shown here is derived from an EMBL/GenBank/DDBJ whole genome shotgun (WGS) entry which is preliminary data.</text>
</comment>
<evidence type="ECO:0008006" key="3">
    <source>
        <dbReference type="Google" id="ProtNLM"/>
    </source>
</evidence>
<accession>A0A853F4Z7</accession>
<reference evidence="1 2" key="1">
    <citation type="submission" date="2020-05" db="EMBL/GenBank/DDBJ databases">
        <title>Horizontal transmission and recombination maintain forever young bacterial symbiont genomes.</title>
        <authorList>
            <person name="Russell S.L."/>
            <person name="Pepper-Tunick E."/>
            <person name="Svedberg J."/>
            <person name="Byrne A."/>
            <person name="Ruelas Castillo J."/>
            <person name="Vollmers C."/>
            <person name="Beinart R.A."/>
            <person name="Corbett-Detig R."/>
        </authorList>
    </citation>
    <scope>NUCLEOTIDE SEQUENCE [LARGE SCALE GENOMIC DNA]</scope>
    <source>
        <strain evidence="1">455</strain>
    </source>
</reference>